<feature type="transmembrane region" description="Helical" evidence="2">
    <location>
        <begin position="251"/>
        <end position="270"/>
    </location>
</feature>
<evidence type="ECO:0000259" key="3">
    <source>
        <dbReference type="Pfam" id="PF23190"/>
    </source>
</evidence>
<evidence type="ECO:0000313" key="6">
    <source>
        <dbReference type="Proteomes" id="UP000016923"/>
    </source>
</evidence>
<feature type="compositionally biased region" description="Basic and acidic residues" evidence="1">
    <location>
        <begin position="644"/>
        <end position="657"/>
    </location>
</feature>
<evidence type="ECO:0000313" key="5">
    <source>
        <dbReference type="EMBL" id="EPE10913.1"/>
    </source>
</evidence>
<dbReference type="Pfam" id="PF23317">
    <property type="entry name" value="YVC1_C"/>
    <property type="match status" value="1"/>
</dbReference>
<dbReference type="VEuPathDB" id="FungiDB:F503_06008"/>
<evidence type="ECO:0000259" key="4">
    <source>
        <dbReference type="Pfam" id="PF23317"/>
    </source>
</evidence>
<gene>
    <name evidence="5" type="ORF">F503_06008</name>
</gene>
<feature type="compositionally biased region" description="Basic and acidic residues" evidence="1">
    <location>
        <begin position="667"/>
        <end position="682"/>
    </location>
</feature>
<dbReference type="PANTHER" id="PTHR35859:SF5">
    <property type="entry name" value="ION TRANSPORT DOMAIN-CONTAINING PROTEIN"/>
    <property type="match status" value="1"/>
</dbReference>
<feature type="transmembrane region" description="Helical" evidence="2">
    <location>
        <begin position="282"/>
        <end position="300"/>
    </location>
</feature>
<feature type="transmembrane region" description="Helical" evidence="2">
    <location>
        <begin position="454"/>
        <end position="475"/>
    </location>
</feature>
<dbReference type="Proteomes" id="UP000016923">
    <property type="component" value="Unassembled WGS sequence"/>
</dbReference>
<dbReference type="PANTHER" id="PTHR35859">
    <property type="entry name" value="NONSELECTIVE CATION CHANNEL PROTEIN"/>
    <property type="match status" value="1"/>
</dbReference>
<reference evidence="5 6" key="1">
    <citation type="journal article" date="2013" name="BMC Genomics">
        <title>The genome and transcriptome of the pine saprophyte Ophiostoma piceae, and a comparison with the bark beetle-associated pine pathogen Grosmannia clavigera.</title>
        <authorList>
            <person name="Haridas S."/>
            <person name="Wang Y."/>
            <person name="Lim L."/>
            <person name="Massoumi Alamouti S."/>
            <person name="Jackman S."/>
            <person name="Docking R."/>
            <person name="Robertson G."/>
            <person name="Birol I."/>
            <person name="Bohlmann J."/>
            <person name="Breuil C."/>
        </authorList>
    </citation>
    <scope>NUCLEOTIDE SEQUENCE [LARGE SCALE GENOMIC DNA]</scope>
    <source>
        <strain evidence="5 6">UAMH 11346</strain>
    </source>
</reference>
<feature type="transmembrane region" description="Helical" evidence="2">
    <location>
        <begin position="312"/>
        <end position="332"/>
    </location>
</feature>
<dbReference type="OMA" id="YQKCIKY"/>
<accession>S3CW17</accession>
<dbReference type="Pfam" id="PF23190">
    <property type="entry name" value="LHD_TRPY1"/>
    <property type="match status" value="1"/>
</dbReference>
<dbReference type="InterPro" id="IPR052971">
    <property type="entry name" value="TRP_calcium_channel"/>
</dbReference>
<protein>
    <submittedName>
        <fullName evidence="5">Potassium ion channel yvc1</fullName>
    </submittedName>
</protein>
<feature type="region of interest" description="Disordered" evidence="1">
    <location>
        <begin position="641"/>
        <end position="707"/>
    </location>
</feature>
<dbReference type="InterPro" id="IPR056337">
    <property type="entry name" value="LHD_YVC1"/>
</dbReference>
<dbReference type="InterPro" id="IPR056336">
    <property type="entry name" value="YVC1_C"/>
</dbReference>
<dbReference type="AlphaFoldDB" id="S3CW17"/>
<evidence type="ECO:0000256" key="1">
    <source>
        <dbReference type="SAM" id="MobiDB-lite"/>
    </source>
</evidence>
<feature type="transmembrane region" description="Helical" evidence="2">
    <location>
        <begin position="509"/>
        <end position="529"/>
    </location>
</feature>
<keyword evidence="2" id="KW-0472">Membrane</keyword>
<evidence type="ECO:0000256" key="2">
    <source>
        <dbReference type="SAM" id="Phobius"/>
    </source>
</evidence>
<sequence>MPTLNRHNSGWRRLLGWDQHPAHQHHDQWWEETRRRLLPAYVEDTIESAIPPEEVTKIAVRLRYLIEEVIPCEMEEELVTRSHSKVITRQVVQAAREAGGVDGSPQHNDCVVYCLLICKRWFRHQALVELWDASMHQVRSTACEVLAKLIIESEDDQQYLMHSVLLRRYSILIDGEPTLPSNVIEKAVDLHALRVIGSSGYQKCISHLWRGWLVQDEDDPASFVDYKDRDNTSFVSHLDPDRMRAPMYQNATQVLFSILYLVLFTIAINTINRNGDLDGIEIILYLFTLGFIFDEFIKVWKAGYYILGFWDAFNSVLYSLLVVSLVMRFIAFSKAPSEDPLLKGPREKFNELSYNFLAFSAPMFWIRLLLYLDSFRFFGAMLVVLKVMMKESVIFFALLVVILIGFLQSFIGLDIAEDLQLSDVTFIVQAMLNAVMQSPDFEGFEQFGHPFGIILYYCFTFIVMVVLLNVLIALYNSAYEDIYDNADDEYLALFAHKTMQFVRAPDENVFIAPFNLIEIFCLTLPFEWWMSKQAYERLNDVVMAVLYSPVLLIAAYVETRTAYDILGNRRRGDADDDVVEEWEQLQVSGNSIDFESDGWKKTVEIVKPNVEDDLAVVEVRELRAEVADLKLMIEALTRSLSVEPESKQSKPETKSLPEPEAEAEAETEAKDKDIDIDTETKTEPATPSEDAGEGSSSATLGAPSELK</sequence>
<feature type="domain" description="Calcium channel YVC1-like C-terminal transmembrane" evidence="4">
    <location>
        <begin position="262"/>
        <end position="560"/>
    </location>
</feature>
<dbReference type="OrthoDB" id="301415at2759"/>
<keyword evidence="2" id="KW-1133">Transmembrane helix</keyword>
<dbReference type="eggNOG" id="ENOG502QTER">
    <property type="taxonomic scope" value="Eukaryota"/>
</dbReference>
<feature type="domain" description="YVC1 N-terminal linker helical" evidence="3">
    <location>
        <begin position="55"/>
        <end position="238"/>
    </location>
</feature>
<dbReference type="HOGENOM" id="CLU_014123_0_0_1"/>
<keyword evidence="6" id="KW-1185">Reference proteome</keyword>
<feature type="transmembrane region" description="Helical" evidence="2">
    <location>
        <begin position="393"/>
        <end position="413"/>
    </location>
</feature>
<keyword evidence="2" id="KW-0812">Transmembrane</keyword>
<name>S3CW17_OPHP1</name>
<dbReference type="EMBL" id="KE148146">
    <property type="protein sequence ID" value="EPE10913.1"/>
    <property type="molecule type" value="Genomic_DNA"/>
</dbReference>
<proteinExistence type="predicted"/>
<feature type="transmembrane region" description="Helical" evidence="2">
    <location>
        <begin position="541"/>
        <end position="559"/>
    </location>
</feature>
<dbReference type="STRING" id="1262450.S3CW17"/>
<organism evidence="5 6">
    <name type="scientific">Ophiostoma piceae (strain UAMH 11346)</name>
    <name type="common">Sap stain fungus</name>
    <dbReference type="NCBI Taxonomy" id="1262450"/>
    <lineage>
        <taxon>Eukaryota</taxon>
        <taxon>Fungi</taxon>
        <taxon>Dikarya</taxon>
        <taxon>Ascomycota</taxon>
        <taxon>Pezizomycotina</taxon>
        <taxon>Sordariomycetes</taxon>
        <taxon>Sordariomycetidae</taxon>
        <taxon>Ophiostomatales</taxon>
        <taxon>Ophiostomataceae</taxon>
        <taxon>Ophiostoma</taxon>
    </lineage>
</organism>